<protein>
    <submittedName>
        <fullName evidence="3">Secreted protein</fullName>
    </submittedName>
</protein>
<keyword evidence="1" id="KW-0732">Signal</keyword>
<dbReference type="Proteomes" id="UP000095282">
    <property type="component" value="Unplaced"/>
</dbReference>
<evidence type="ECO:0000313" key="3">
    <source>
        <dbReference type="WBParaSite" id="Csp11.Scaffold626.g6505.t1"/>
    </source>
</evidence>
<accession>A0A1I7TJD2</accession>
<sequence>MRSLFFFLLVVSTASTTIYWEDEAHPIEKVHWTNQAEHMDILQTQVTLILSAFKSKDVNLLYQLIPFGETIDRFLKNYQVVSVSIDQSRHVPLGQLEGKALVVFSFGEQIVPVPAILNLAPTRTSPTGYVMNKAFLCMKTCNLRF</sequence>
<dbReference type="AlphaFoldDB" id="A0A1I7TJD2"/>
<dbReference type="eggNOG" id="ENOG502TJB4">
    <property type="taxonomic scope" value="Eukaryota"/>
</dbReference>
<dbReference type="WBParaSite" id="Csp11.Scaffold626.g6505.t1">
    <property type="protein sequence ID" value="Csp11.Scaffold626.g6505.t1"/>
    <property type="gene ID" value="Csp11.Scaffold626.g6505"/>
</dbReference>
<feature type="signal peptide" evidence="1">
    <location>
        <begin position="1"/>
        <end position="16"/>
    </location>
</feature>
<reference evidence="3" key="1">
    <citation type="submission" date="2016-11" db="UniProtKB">
        <authorList>
            <consortium name="WormBaseParasite"/>
        </authorList>
    </citation>
    <scope>IDENTIFICATION</scope>
</reference>
<feature type="chain" id="PRO_5009307586" evidence="1">
    <location>
        <begin position="17"/>
        <end position="145"/>
    </location>
</feature>
<evidence type="ECO:0000313" key="2">
    <source>
        <dbReference type="Proteomes" id="UP000095282"/>
    </source>
</evidence>
<proteinExistence type="predicted"/>
<organism evidence="2 3">
    <name type="scientific">Caenorhabditis tropicalis</name>
    <dbReference type="NCBI Taxonomy" id="1561998"/>
    <lineage>
        <taxon>Eukaryota</taxon>
        <taxon>Metazoa</taxon>
        <taxon>Ecdysozoa</taxon>
        <taxon>Nematoda</taxon>
        <taxon>Chromadorea</taxon>
        <taxon>Rhabditida</taxon>
        <taxon>Rhabditina</taxon>
        <taxon>Rhabditomorpha</taxon>
        <taxon>Rhabditoidea</taxon>
        <taxon>Rhabditidae</taxon>
        <taxon>Peloderinae</taxon>
        <taxon>Caenorhabditis</taxon>
    </lineage>
</organism>
<evidence type="ECO:0000256" key="1">
    <source>
        <dbReference type="SAM" id="SignalP"/>
    </source>
</evidence>
<name>A0A1I7TJD2_9PELO</name>
<keyword evidence="2" id="KW-1185">Reference proteome</keyword>